<feature type="compositionally biased region" description="Low complexity" evidence="1">
    <location>
        <begin position="1"/>
        <end position="14"/>
    </location>
</feature>
<sequence>MTQTIPDTAPGPGASDPPPLPETEADKLGLLEQLHGLYADGRELIDAEISFQKARMAAAGRQVRAMAALVFVGLVLIGCALIALVVGTMIALIPYLGAWGAMGATVLATLILAVLAFWLAVRRIGRVGALFADENAAADETKASA</sequence>
<comment type="caution">
    <text evidence="3">The sequence shown here is derived from an EMBL/GenBank/DDBJ whole genome shotgun (WGS) entry which is preliminary data.</text>
</comment>
<feature type="transmembrane region" description="Helical" evidence="2">
    <location>
        <begin position="65"/>
        <end position="93"/>
    </location>
</feature>
<dbReference type="AlphaFoldDB" id="A0A7V8U9R6"/>
<dbReference type="Pfam" id="PF07332">
    <property type="entry name" value="Phage_holin_3_6"/>
    <property type="match status" value="1"/>
</dbReference>
<proteinExistence type="predicted"/>
<gene>
    <name evidence="3" type="ORF">FG486_13470</name>
</gene>
<keyword evidence="2" id="KW-0472">Membrane</keyword>
<keyword evidence="4" id="KW-1185">Reference proteome</keyword>
<reference evidence="3 4" key="1">
    <citation type="journal article" date="1994" name="Int. J. Syst. Bacteriol.">
        <title>Phylogenetic positions of novel aerobic, bacteriochlorophyll a-containing bacteria and description of Roseococcus thiosulfatophilus gen. nov., sp. nov., Erythromicrobium ramosum gen. nov., sp. nov., and Erythrobacter litoralis sp. nov.</title>
        <authorList>
            <person name="Yurkov V."/>
            <person name="Stackebrandt E."/>
            <person name="Holmes A."/>
            <person name="Fuerst J.A."/>
            <person name="Hugenholtz P."/>
            <person name="Golecki J."/>
            <person name="Gad'on N."/>
            <person name="Gorlenko V.M."/>
            <person name="Kompantseva E.I."/>
            <person name="Drews G."/>
        </authorList>
    </citation>
    <scope>NUCLEOTIDE SEQUENCE [LARGE SCALE GENOMIC DNA]</scope>
    <source>
        <strain evidence="3 4">KR-99</strain>
    </source>
</reference>
<feature type="region of interest" description="Disordered" evidence="1">
    <location>
        <begin position="1"/>
        <end position="22"/>
    </location>
</feature>
<organism evidence="3 4">
    <name type="scientific">Sphingomonas ursincola</name>
    <dbReference type="NCBI Taxonomy" id="56361"/>
    <lineage>
        <taxon>Bacteria</taxon>
        <taxon>Pseudomonadati</taxon>
        <taxon>Pseudomonadota</taxon>
        <taxon>Alphaproteobacteria</taxon>
        <taxon>Sphingomonadales</taxon>
        <taxon>Sphingomonadaceae</taxon>
        <taxon>Sphingomonas</taxon>
    </lineage>
</organism>
<feature type="transmembrane region" description="Helical" evidence="2">
    <location>
        <begin position="99"/>
        <end position="121"/>
    </location>
</feature>
<name>A0A7V8U9R6_9SPHN</name>
<accession>A0A7V8U9R6</accession>
<protein>
    <submittedName>
        <fullName evidence="3">Phage holin family protein</fullName>
    </submittedName>
</protein>
<keyword evidence="2" id="KW-0812">Transmembrane</keyword>
<dbReference type="RefSeq" id="WP_181267860.1">
    <property type="nucleotide sequence ID" value="NZ_BAAAGB010000001.1"/>
</dbReference>
<dbReference type="InterPro" id="IPR009937">
    <property type="entry name" value="Phage_holin_3_6"/>
</dbReference>
<evidence type="ECO:0000256" key="2">
    <source>
        <dbReference type="SAM" id="Phobius"/>
    </source>
</evidence>
<dbReference type="EMBL" id="VDES01000002">
    <property type="protein sequence ID" value="MBA1375353.1"/>
    <property type="molecule type" value="Genomic_DNA"/>
</dbReference>
<evidence type="ECO:0000313" key="4">
    <source>
        <dbReference type="Proteomes" id="UP000589292"/>
    </source>
</evidence>
<keyword evidence="2" id="KW-1133">Transmembrane helix</keyword>
<dbReference type="Proteomes" id="UP000589292">
    <property type="component" value="Unassembled WGS sequence"/>
</dbReference>
<evidence type="ECO:0000256" key="1">
    <source>
        <dbReference type="SAM" id="MobiDB-lite"/>
    </source>
</evidence>
<evidence type="ECO:0000313" key="3">
    <source>
        <dbReference type="EMBL" id="MBA1375353.1"/>
    </source>
</evidence>